<evidence type="ECO:0000313" key="10">
    <source>
        <dbReference type="Proteomes" id="UP000034140"/>
    </source>
</evidence>
<comment type="subcellular location">
    <subcellularLocation>
        <location evidence="1">Cell membrane</location>
        <topology evidence="1">Multi-pass membrane protein</topology>
    </subcellularLocation>
</comment>
<feature type="transmembrane region" description="Helical" evidence="7">
    <location>
        <begin position="222"/>
        <end position="245"/>
    </location>
</feature>
<keyword evidence="4 9" id="KW-0067">ATP-binding</keyword>
<dbReference type="AlphaFoldDB" id="A0A0G0DSD5"/>
<dbReference type="PROSITE" id="PS50893">
    <property type="entry name" value="ABC_TRANSPORTER_2"/>
    <property type="match status" value="1"/>
</dbReference>
<dbReference type="Gene3D" id="1.20.1560.10">
    <property type="entry name" value="ABC transporter type 1, transmembrane domain"/>
    <property type="match status" value="1"/>
</dbReference>
<evidence type="ECO:0000256" key="7">
    <source>
        <dbReference type="SAM" id="Phobius"/>
    </source>
</evidence>
<dbReference type="CDD" id="cd03228">
    <property type="entry name" value="ABCC_MRP_Like"/>
    <property type="match status" value="1"/>
</dbReference>
<dbReference type="EMBL" id="LBRE01000024">
    <property type="protein sequence ID" value="KKP91946.1"/>
    <property type="molecule type" value="Genomic_DNA"/>
</dbReference>
<evidence type="ECO:0000256" key="6">
    <source>
        <dbReference type="ARBA" id="ARBA00023136"/>
    </source>
</evidence>
<dbReference type="Proteomes" id="UP000034140">
    <property type="component" value="Unassembled WGS sequence"/>
</dbReference>
<dbReference type="Pfam" id="PF00005">
    <property type="entry name" value="ABC_tran"/>
    <property type="match status" value="1"/>
</dbReference>
<feature type="transmembrane region" description="Helical" evidence="7">
    <location>
        <begin position="133"/>
        <end position="151"/>
    </location>
</feature>
<evidence type="ECO:0000256" key="5">
    <source>
        <dbReference type="ARBA" id="ARBA00022989"/>
    </source>
</evidence>
<gene>
    <name evidence="9" type="ORF">UR96_C0024G0005</name>
</gene>
<dbReference type="GO" id="GO:0005524">
    <property type="term" value="F:ATP binding"/>
    <property type="evidence" value="ECO:0007669"/>
    <property type="project" value="UniProtKB-KW"/>
</dbReference>
<comment type="caution">
    <text evidence="9">The sequence shown here is derived from an EMBL/GenBank/DDBJ whole genome shotgun (WGS) entry which is preliminary data.</text>
</comment>
<evidence type="ECO:0000256" key="1">
    <source>
        <dbReference type="ARBA" id="ARBA00004651"/>
    </source>
</evidence>
<protein>
    <submittedName>
        <fullName evidence="9">ABC transporter permease, ATP-binding cassette, subfamily B, bacterial</fullName>
    </submittedName>
</protein>
<evidence type="ECO:0000256" key="2">
    <source>
        <dbReference type="ARBA" id="ARBA00022692"/>
    </source>
</evidence>
<reference evidence="9 10" key="1">
    <citation type="journal article" date="2015" name="Nature">
        <title>rRNA introns, odd ribosomes, and small enigmatic genomes across a large radiation of phyla.</title>
        <authorList>
            <person name="Brown C.T."/>
            <person name="Hug L.A."/>
            <person name="Thomas B.C."/>
            <person name="Sharon I."/>
            <person name="Castelle C.J."/>
            <person name="Singh A."/>
            <person name="Wilkins M.J."/>
            <person name="Williams K.H."/>
            <person name="Banfield J.F."/>
        </authorList>
    </citation>
    <scope>NUCLEOTIDE SEQUENCE [LARGE SCALE GENOMIC DNA]</scope>
</reference>
<feature type="domain" description="ABC transporter" evidence="8">
    <location>
        <begin position="313"/>
        <end position="555"/>
    </location>
</feature>
<keyword evidence="6 7" id="KW-0472">Membrane</keyword>
<dbReference type="SUPFAM" id="SSF90123">
    <property type="entry name" value="ABC transporter transmembrane region"/>
    <property type="match status" value="1"/>
</dbReference>
<evidence type="ECO:0000259" key="8">
    <source>
        <dbReference type="PROSITE" id="PS50893"/>
    </source>
</evidence>
<dbReference type="Gene3D" id="3.40.50.300">
    <property type="entry name" value="P-loop containing nucleotide triphosphate hydrolases"/>
    <property type="match status" value="1"/>
</dbReference>
<keyword evidence="5 7" id="KW-1133">Transmembrane helix</keyword>
<proteinExistence type="predicted"/>
<accession>A0A0G0DSD5</accession>
<dbReference type="InterPro" id="IPR003593">
    <property type="entry name" value="AAA+_ATPase"/>
</dbReference>
<evidence type="ECO:0000256" key="3">
    <source>
        <dbReference type="ARBA" id="ARBA00022741"/>
    </source>
</evidence>
<dbReference type="InterPro" id="IPR036640">
    <property type="entry name" value="ABC1_TM_sf"/>
</dbReference>
<dbReference type="GO" id="GO:0042626">
    <property type="term" value="F:ATPase-coupled transmembrane transporter activity"/>
    <property type="evidence" value="ECO:0007669"/>
    <property type="project" value="TreeGrafter"/>
</dbReference>
<dbReference type="InterPro" id="IPR003439">
    <property type="entry name" value="ABC_transporter-like_ATP-bd"/>
</dbReference>
<sequence length="556" mass="64107">MILQKYKKKLTTLLNVLKFIYGRYTTVAVARDILFVVGTASEVYSITIAGKFIDEVAKILLKVWEDARYMMIAKVSKSNLQDVEQEKFQDLLTYAPAYSIDRIIQTYNSFSSIVSSVVRFVSAGIIIFETMSWSVLLLILFVLPEIVVVHIGRKKIRTYQDDEVGKLKYLNYLSNLTLTISNFLELRVNDTFAYAKRKYTQEYDEFLEGYLKKDANLYRNRAIISILGQSLKVGYVVYVLSFSIVKRFSLGTFKALYDYVDMAYGSMYSVLDSITYISSLLGYDEKFFDLMEYEGFGDHEHGIKKLGNNTPVVQLKNLSFSYPDDPSTLVLKHIDIEIKPGEKVAFFGGDGSGKSSMVKILSGLYQIKSGDYLLDGISVKDLDRGQLKKNIAVTFQDFINYNFSVRENVVISGERKNINKHLYNEVSRVSQITEFLKKEKIDESHILGKTFPGGKDLSPGYWQRLAISRMLYRNKKIFIMDESFTYIDSESKDILLQNIIKYIGENRTMIYITRSVEDLDLFDRIYFFENGKVVEVGNFKELMKKKKKFYKIANES</sequence>
<organism evidence="9 10">
    <name type="scientific">candidate division WS6 bacterium GW2011_GWC1_36_11</name>
    <dbReference type="NCBI Taxonomy" id="1619090"/>
    <lineage>
        <taxon>Bacteria</taxon>
        <taxon>Candidatus Dojkabacteria</taxon>
    </lineage>
</organism>
<keyword evidence="3" id="KW-0547">Nucleotide-binding</keyword>
<keyword evidence="2 7" id="KW-0812">Transmembrane</keyword>
<dbReference type="SUPFAM" id="SSF52540">
    <property type="entry name" value="P-loop containing nucleoside triphosphate hydrolases"/>
    <property type="match status" value="1"/>
</dbReference>
<dbReference type="GO" id="GO:0005886">
    <property type="term" value="C:plasma membrane"/>
    <property type="evidence" value="ECO:0007669"/>
    <property type="project" value="UniProtKB-SubCell"/>
</dbReference>
<dbReference type="InterPro" id="IPR039421">
    <property type="entry name" value="Type_1_exporter"/>
</dbReference>
<evidence type="ECO:0000313" key="9">
    <source>
        <dbReference type="EMBL" id="KKP91946.1"/>
    </source>
</evidence>
<feature type="transmembrane region" description="Helical" evidence="7">
    <location>
        <begin position="107"/>
        <end position="127"/>
    </location>
</feature>
<evidence type="ECO:0000256" key="4">
    <source>
        <dbReference type="ARBA" id="ARBA00022840"/>
    </source>
</evidence>
<name>A0A0G0DSD5_9BACT</name>
<dbReference type="PANTHER" id="PTHR24221:SF654">
    <property type="entry name" value="ATP-BINDING CASSETTE SUB-FAMILY B MEMBER 6"/>
    <property type="match status" value="1"/>
</dbReference>
<dbReference type="InterPro" id="IPR027417">
    <property type="entry name" value="P-loop_NTPase"/>
</dbReference>
<dbReference type="PANTHER" id="PTHR24221">
    <property type="entry name" value="ATP-BINDING CASSETTE SUB-FAMILY B"/>
    <property type="match status" value="1"/>
</dbReference>
<dbReference type="GO" id="GO:0016887">
    <property type="term" value="F:ATP hydrolysis activity"/>
    <property type="evidence" value="ECO:0007669"/>
    <property type="project" value="InterPro"/>
</dbReference>
<dbReference type="SMART" id="SM00382">
    <property type="entry name" value="AAA"/>
    <property type="match status" value="1"/>
</dbReference>